<gene>
    <name evidence="2" type="ORF">ALC57_03107</name>
</gene>
<evidence type="ECO:0000313" key="2">
    <source>
        <dbReference type="EMBL" id="KYN27509.1"/>
    </source>
</evidence>
<evidence type="ECO:0000256" key="1">
    <source>
        <dbReference type="SAM" id="MobiDB-lite"/>
    </source>
</evidence>
<sequence>MNDSCKCETSELLEVYLEKVTSRRGPYDLFTERRGKRRKFLVTHYGCKVMTIYISIRLRSAQREVTRIMLQDISMCYKDPDEPGPGHYNPRTLWKPSSHKRYPPRRYEVKQDFCIKRNG</sequence>
<protein>
    <submittedName>
        <fullName evidence="2">Uncharacterized protein</fullName>
    </submittedName>
</protein>
<name>A0A151JMG1_9HYME</name>
<dbReference type="AlphaFoldDB" id="A0A151JMG1"/>
<keyword evidence="3" id="KW-1185">Reference proteome</keyword>
<reference evidence="2 3" key="1">
    <citation type="submission" date="2015-09" db="EMBL/GenBank/DDBJ databases">
        <title>Trachymyrmex cornetzi WGS genome.</title>
        <authorList>
            <person name="Nygaard S."/>
            <person name="Hu H."/>
            <person name="Boomsma J."/>
            <person name="Zhang G."/>
        </authorList>
    </citation>
    <scope>NUCLEOTIDE SEQUENCE [LARGE SCALE GENOMIC DNA]</scope>
    <source>
        <strain evidence="2">Tcor2-1</strain>
        <tissue evidence="2">Whole body</tissue>
    </source>
</reference>
<dbReference type="EMBL" id="KQ978923">
    <property type="protein sequence ID" value="KYN27509.1"/>
    <property type="molecule type" value="Genomic_DNA"/>
</dbReference>
<accession>A0A151JMG1</accession>
<feature type="region of interest" description="Disordered" evidence="1">
    <location>
        <begin position="81"/>
        <end position="102"/>
    </location>
</feature>
<organism evidence="2 3">
    <name type="scientific">Trachymyrmex cornetzi</name>
    <dbReference type="NCBI Taxonomy" id="471704"/>
    <lineage>
        <taxon>Eukaryota</taxon>
        <taxon>Metazoa</taxon>
        <taxon>Ecdysozoa</taxon>
        <taxon>Arthropoda</taxon>
        <taxon>Hexapoda</taxon>
        <taxon>Insecta</taxon>
        <taxon>Pterygota</taxon>
        <taxon>Neoptera</taxon>
        <taxon>Endopterygota</taxon>
        <taxon>Hymenoptera</taxon>
        <taxon>Apocrita</taxon>
        <taxon>Aculeata</taxon>
        <taxon>Formicoidea</taxon>
        <taxon>Formicidae</taxon>
        <taxon>Myrmicinae</taxon>
        <taxon>Trachymyrmex</taxon>
    </lineage>
</organism>
<dbReference type="Proteomes" id="UP000078492">
    <property type="component" value="Unassembled WGS sequence"/>
</dbReference>
<evidence type="ECO:0000313" key="3">
    <source>
        <dbReference type="Proteomes" id="UP000078492"/>
    </source>
</evidence>
<proteinExistence type="predicted"/>